<dbReference type="Gene3D" id="2.60.40.1080">
    <property type="match status" value="2"/>
</dbReference>
<dbReference type="SMART" id="SM00710">
    <property type="entry name" value="PbH1"/>
    <property type="match status" value="4"/>
</dbReference>
<feature type="domain" description="BIG2" evidence="6">
    <location>
        <begin position="1078"/>
        <end position="1165"/>
    </location>
</feature>
<proteinExistence type="inferred from homology"/>
<evidence type="ECO:0000256" key="4">
    <source>
        <dbReference type="RuleBase" id="RU361169"/>
    </source>
</evidence>
<dbReference type="InterPro" id="IPR008964">
    <property type="entry name" value="Invasin/intimin_cell_adhesion"/>
</dbReference>
<keyword evidence="5" id="KW-0732">Signal</keyword>
<gene>
    <name evidence="7" type="ORF">WMO45_13555</name>
</gene>
<dbReference type="InterPro" id="IPR011050">
    <property type="entry name" value="Pectin_lyase_fold/virulence"/>
</dbReference>
<reference evidence="7 8" key="1">
    <citation type="submission" date="2024-03" db="EMBL/GenBank/DDBJ databases">
        <title>Human intestinal bacterial collection.</title>
        <authorList>
            <person name="Pauvert C."/>
            <person name="Hitch T.C.A."/>
            <person name="Clavel T."/>
        </authorList>
    </citation>
    <scope>NUCLEOTIDE SEQUENCE [LARGE SCALE GENOMIC DNA]</scope>
    <source>
        <strain evidence="7 8">CLA-AP-H34</strain>
    </source>
</reference>
<keyword evidence="2 4" id="KW-0378">Hydrolase</keyword>
<dbReference type="PROSITE" id="PS00502">
    <property type="entry name" value="POLYGALACTURONASE"/>
    <property type="match status" value="1"/>
</dbReference>
<dbReference type="SUPFAM" id="SSF49373">
    <property type="entry name" value="Invasin/intimin cell-adhesion fragments"/>
    <property type="match status" value="2"/>
</dbReference>
<comment type="caution">
    <text evidence="7">The sequence shown here is derived from an EMBL/GenBank/DDBJ whole genome shotgun (WGS) entry which is preliminary data.</text>
</comment>
<feature type="non-terminal residue" evidence="7">
    <location>
        <position position="1284"/>
    </location>
</feature>
<evidence type="ECO:0000256" key="2">
    <source>
        <dbReference type="ARBA" id="ARBA00022801"/>
    </source>
</evidence>
<feature type="domain" description="BIG2" evidence="6">
    <location>
        <begin position="1174"/>
        <end position="1251"/>
    </location>
</feature>
<keyword evidence="8" id="KW-1185">Reference proteome</keyword>
<dbReference type="InterPro" id="IPR000743">
    <property type="entry name" value="Glyco_hydro_28"/>
</dbReference>
<organism evidence="7 8">
    <name type="scientific">Flavonifractor hominis</name>
    <dbReference type="NCBI Taxonomy" id="3133178"/>
    <lineage>
        <taxon>Bacteria</taxon>
        <taxon>Bacillati</taxon>
        <taxon>Bacillota</taxon>
        <taxon>Clostridia</taxon>
        <taxon>Eubacteriales</taxon>
        <taxon>Oscillospiraceae</taxon>
        <taxon>Flavonifractor</taxon>
    </lineage>
</organism>
<accession>A0ABV1ESH9</accession>
<dbReference type="PANTHER" id="PTHR31339:SF9">
    <property type="entry name" value="PLASMIN AND FIBRONECTIN-BINDING PROTEIN A"/>
    <property type="match status" value="1"/>
</dbReference>
<name>A0ABV1ESH9_9FIRM</name>
<dbReference type="InterPro" id="IPR012334">
    <property type="entry name" value="Pectin_lyas_fold"/>
</dbReference>
<dbReference type="InterPro" id="IPR051801">
    <property type="entry name" value="GH28_Enzymes"/>
</dbReference>
<dbReference type="Pfam" id="PF02368">
    <property type="entry name" value="Big_2"/>
    <property type="match status" value="2"/>
</dbReference>
<sequence>MKKRIIPILLTVLLAFETFPTAVFAAESSDSMVPDTQTDVTLADYLSGKVQSPTPLTYTVAEGLSFEDTTEFETSEEAWAYADKIEAHVVDTVADMEKIFAQREVNILNYGAISSEQFKNQNNGMGHKTDEDAQAERELAINNTKAIYAAIKEVSEAGGGTVLVPNMDGEVFYTSAIHLEDNVNLHIEKGAVLAFTTDTTLYEGELMKELYYDPDDPNCPVDEDGLTLAKFEGGECMNYSPFLYAYGKKNIAITGEGTLDGQASLGDWVNGDTMYWHDWKHGSKYEGSGTDKRYTPQEASRTKLWAQGELGIPVGERKYGEPYKITKDENGNYIRSKTEKVNPWENELPPVNDPEALEAYDPMLATGFLRPAFIQPYNCQNILISGVTIINSTMWEIHPVLSDTIMVDNTTVNSHFHNNDGCDPESCSNVVIQNNSFDTGDDCIALKAGRNGDARRIARPCYNIVIQRNKMADGHGGVVIGSELTGGIKNVFSRDNDMESDNLTAAYRFKTNYIRGGVIENIYLKDDYVRKVSGDSPAVLVDLNYYIQDEINKMRQGKIESYKGYIPEYKNVVIEDLKVNPADVEGAGGGKAFEIRGFSKPTNNTAIENINDLTDCYIENFTIKNSIFNGSAQIFDLDYVDGLTLDNVTITGGSNPSKVRDTCKNIQIRNCDLSQSNVPESVFTGKAEIENSTFADTGSNDLVYDINYLASGDPTVSSKAGSTNTNWYTLSDIKNWITPGGGFSLDNMGEDRAVVQYNLGLDICYFQIYDLVKGNNFYFNTPIEVTGGDYTAELYYKSGASRGTFDVTLVDVDSGVEYKLGSINGTNAPTGTLSRVYLNDGSPVSIPEGKYYLRFDCTNAGDLAAMELCLHQEETSDTLQTFNIITLGGKEEWSEPPADTGSKKIYATLDSTDFDLLSSMTPSESLKARLEAAGKDNVQIQWNPTDQAVWYQVKGINVGESIQFNTPIEVQQTVDSNEYVASMRYKGKSSSRGAFDVFLIPEGADDSEGILLGNIDMKSAIEGMQISELTLPEGQEVVEIPAGEYRLKFTCTKAGDFVGEYLTLQEKKAEEPEPPVAEVTGISLDKTSLTMTTAAGQNTAQLIATVEAEETPEGGIAADKTVTWTSSDESVAIVHSRLGFVTAVGDGEATITATAGKYSATCTVTVKTERPSVDVESVKLNESSVNMEMGDTRQLVATLEPANATNQAVKWASDDPSVVEVDQTGKITAITEGTATITATAHNGVKASCKVIVGDIDIKVASITVSAPADVITEAGGTLQMSAA</sequence>
<dbReference type="SUPFAM" id="SSF51126">
    <property type="entry name" value="Pectin lyase-like"/>
    <property type="match status" value="2"/>
</dbReference>
<dbReference type="Pfam" id="PF00295">
    <property type="entry name" value="Glyco_hydro_28"/>
    <property type="match status" value="1"/>
</dbReference>
<protein>
    <submittedName>
        <fullName evidence="7">Ig-like domain-containing protein</fullName>
    </submittedName>
</protein>
<keyword evidence="3 4" id="KW-0326">Glycosidase</keyword>
<evidence type="ECO:0000256" key="3">
    <source>
        <dbReference type="ARBA" id="ARBA00023295"/>
    </source>
</evidence>
<comment type="similarity">
    <text evidence="1 4">Belongs to the glycosyl hydrolase 28 family.</text>
</comment>
<dbReference type="PANTHER" id="PTHR31339">
    <property type="entry name" value="PECTIN LYASE-RELATED"/>
    <property type="match status" value="1"/>
</dbReference>
<feature type="chain" id="PRO_5046199509" evidence="5">
    <location>
        <begin position="26"/>
        <end position="1284"/>
    </location>
</feature>
<dbReference type="InterPro" id="IPR003343">
    <property type="entry name" value="Big_2"/>
</dbReference>
<evidence type="ECO:0000259" key="6">
    <source>
        <dbReference type="SMART" id="SM00635"/>
    </source>
</evidence>
<dbReference type="Proteomes" id="UP001440599">
    <property type="component" value="Unassembled WGS sequence"/>
</dbReference>
<dbReference type="SMART" id="SM00635">
    <property type="entry name" value="BID_2"/>
    <property type="match status" value="2"/>
</dbReference>
<feature type="signal peptide" evidence="5">
    <location>
        <begin position="1"/>
        <end position="25"/>
    </location>
</feature>
<dbReference type="InterPro" id="IPR006626">
    <property type="entry name" value="PbH1"/>
</dbReference>
<evidence type="ECO:0000256" key="1">
    <source>
        <dbReference type="ARBA" id="ARBA00008834"/>
    </source>
</evidence>
<evidence type="ECO:0000256" key="5">
    <source>
        <dbReference type="SAM" id="SignalP"/>
    </source>
</evidence>
<dbReference type="RefSeq" id="WP_349141421.1">
    <property type="nucleotide sequence ID" value="NZ_JBBMFT010000025.1"/>
</dbReference>
<dbReference type="EMBL" id="JBBMFT010000025">
    <property type="protein sequence ID" value="MEQ2457541.1"/>
    <property type="molecule type" value="Genomic_DNA"/>
</dbReference>
<evidence type="ECO:0000313" key="7">
    <source>
        <dbReference type="EMBL" id="MEQ2457541.1"/>
    </source>
</evidence>
<evidence type="ECO:0000313" key="8">
    <source>
        <dbReference type="Proteomes" id="UP001440599"/>
    </source>
</evidence>
<dbReference type="Gene3D" id="2.160.20.10">
    <property type="entry name" value="Single-stranded right-handed beta-helix, Pectin lyase-like"/>
    <property type="match status" value="1"/>
</dbReference>